<evidence type="ECO:0000313" key="3">
    <source>
        <dbReference type="EMBL" id="OPA77309.1"/>
    </source>
</evidence>
<dbReference type="SUPFAM" id="SSF55797">
    <property type="entry name" value="PR-1-like"/>
    <property type="match status" value="1"/>
</dbReference>
<dbReference type="RefSeq" id="WP_078415551.1">
    <property type="nucleotide sequence ID" value="NZ_MCRK01000036.1"/>
</dbReference>
<sequence>MNSLKPALKYKFTIIFFLLILYIVSDILGFYSSNHNQLLVAKTPKEYNVFDGVDYINTIREDNGLGWFRANKNLEISATNHANYLLKNKDKISVSMHDEERNLDGFTGEDVSQRAMFAGYSSSYVVENISNNQINTRSSIDNLLSAIYHRFGFLNYSFNEIGFANVSFGDEKFYVYNMGNSYVNNICLKGGDFKNSGYYIDNVCKNNIYKIKQDSFKIATMPKSPEYIKFPYKNPALAYFSGEIPDPIPSCKIMGNPISIEFNPNIENIKMQSFKIFRDNKEIDDTVIITKQNDINHKFNKNQFALFSKKVFDFDKEYLAVFKYTQNNKDKEIRWSFKTLTPRFNYFSIKDGDILEIYPDRFYDIFIKPRDCNDIFTSYSYKKSTLLDAYVRDIGVNMIRISLSGYKGDKITISTNNGVKFKAILAKDSKNATKIFGFRLNYLVLVVLVFISFAFMIVDLKHQKNK</sequence>
<feature type="transmembrane region" description="Helical" evidence="1">
    <location>
        <begin position="12"/>
        <end position="31"/>
    </location>
</feature>
<dbReference type="AlphaFoldDB" id="A0AAX0L9I6"/>
<dbReference type="Pfam" id="PF00188">
    <property type="entry name" value="CAP"/>
    <property type="match status" value="1"/>
</dbReference>
<dbReference type="InterPro" id="IPR014044">
    <property type="entry name" value="CAP_dom"/>
</dbReference>
<dbReference type="Gene3D" id="3.40.33.10">
    <property type="entry name" value="CAP"/>
    <property type="match status" value="1"/>
</dbReference>
<evidence type="ECO:0000259" key="2">
    <source>
        <dbReference type="Pfam" id="PF00188"/>
    </source>
</evidence>
<evidence type="ECO:0000256" key="1">
    <source>
        <dbReference type="SAM" id="Phobius"/>
    </source>
</evidence>
<keyword evidence="1" id="KW-0812">Transmembrane</keyword>
<name>A0AAX0L9I6_9BACT</name>
<feature type="transmembrane region" description="Helical" evidence="1">
    <location>
        <begin position="440"/>
        <end position="460"/>
    </location>
</feature>
<dbReference type="InterPro" id="IPR035940">
    <property type="entry name" value="CAP_sf"/>
</dbReference>
<dbReference type="Proteomes" id="UP000189728">
    <property type="component" value="Unassembled WGS sequence"/>
</dbReference>
<dbReference type="EMBL" id="MCRK01000036">
    <property type="protein sequence ID" value="OPA77309.1"/>
    <property type="molecule type" value="Genomic_DNA"/>
</dbReference>
<organism evidence="3 4">
    <name type="scientific">Campylobacter pinnipediorum subsp. pinnipediorum</name>
    <dbReference type="NCBI Taxonomy" id="1660067"/>
    <lineage>
        <taxon>Bacteria</taxon>
        <taxon>Pseudomonadati</taxon>
        <taxon>Campylobacterota</taxon>
        <taxon>Epsilonproteobacteria</taxon>
        <taxon>Campylobacterales</taxon>
        <taxon>Campylobacteraceae</taxon>
        <taxon>Campylobacter</taxon>
    </lineage>
</organism>
<keyword evidence="1" id="KW-1133">Transmembrane helix</keyword>
<reference evidence="3 4" key="1">
    <citation type="submission" date="2016-08" db="EMBL/GenBank/DDBJ databases">
        <title>Campylobacter species from sea mammals.</title>
        <authorList>
            <person name="Gilbert M.J."/>
            <person name="Byrne B.A."/>
            <person name="Zomer A.L."/>
            <person name="Wagenaar J.A."/>
        </authorList>
    </citation>
    <scope>NUCLEOTIDE SEQUENCE [LARGE SCALE GENOMIC DNA]</scope>
    <source>
        <strain evidence="3 4">1105248</strain>
    </source>
</reference>
<comment type="caution">
    <text evidence="3">The sequence shown here is derived from an EMBL/GenBank/DDBJ whole genome shotgun (WGS) entry which is preliminary data.</text>
</comment>
<evidence type="ECO:0000313" key="4">
    <source>
        <dbReference type="Proteomes" id="UP000189728"/>
    </source>
</evidence>
<proteinExistence type="predicted"/>
<gene>
    <name evidence="3" type="ORF">BFG04_04230</name>
</gene>
<dbReference type="CDD" id="cd05379">
    <property type="entry name" value="CAP_bacterial"/>
    <property type="match status" value="1"/>
</dbReference>
<feature type="domain" description="SCP" evidence="2">
    <location>
        <begin position="53"/>
        <end position="175"/>
    </location>
</feature>
<accession>A0AAX0L9I6</accession>
<keyword evidence="1" id="KW-0472">Membrane</keyword>
<protein>
    <recommendedName>
        <fullName evidence="2">SCP domain-containing protein</fullName>
    </recommendedName>
</protein>